<dbReference type="NCBIfam" id="NF004079">
    <property type="entry name" value="PRK05584.1"/>
    <property type="match status" value="1"/>
</dbReference>
<dbReference type="Proteomes" id="UP000182149">
    <property type="component" value="Unassembled WGS sequence"/>
</dbReference>
<dbReference type="OrthoDB" id="9792278at2"/>
<dbReference type="RefSeq" id="WP_071874682.1">
    <property type="nucleotide sequence ID" value="NZ_JBHSHF010000021.1"/>
</dbReference>
<dbReference type="PANTHER" id="PTHR46832">
    <property type="entry name" value="5'-METHYLTHIOADENOSINE/S-ADENOSYLHOMOCYSTEINE NUCLEOSIDASE"/>
    <property type="match status" value="1"/>
</dbReference>
<organism evidence="7 8">
    <name type="scientific">Enterococcus aquimarinus</name>
    <dbReference type="NCBI Taxonomy" id="328396"/>
    <lineage>
        <taxon>Bacteria</taxon>
        <taxon>Bacillati</taxon>
        <taxon>Bacillota</taxon>
        <taxon>Bacilli</taxon>
        <taxon>Lactobacillales</taxon>
        <taxon>Enterococcaceae</taxon>
        <taxon>Enterococcus</taxon>
    </lineage>
</organism>
<dbReference type="GO" id="GO:0008782">
    <property type="term" value="F:adenosylhomocysteine nucleosidase activity"/>
    <property type="evidence" value="ECO:0007669"/>
    <property type="project" value="UniProtKB-EC"/>
</dbReference>
<evidence type="ECO:0000256" key="4">
    <source>
        <dbReference type="ARBA" id="ARBA00022801"/>
    </source>
</evidence>
<dbReference type="GO" id="GO:0005829">
    <property type="term" value="C:cytosol"/>
    <property type="evidence" value="ECO:0007669"/>
    <property type="project" value="TreeGrafter"/>
</dbReference>
<dbReference type="EMBL" id="JXKD01000006">
    <property type="protein sequence ID" value="OJG10763.1"/>
    <property type="molecule type" value="Genomic_DNA"/>
</dbReference>
<evidence type="ECO:0000259" key="6">
    <source>
        <dbReference type="Pfam" id="PF01048"/>
    </source>
</evidence>
<keyword evidence="4" id="KW-0378">Hydrolase</keyword>
<dbReference type="CDD" id="cd09008">
    <property type="entry name" value="MTAN"/>
    <property type="match status" value="1"/>
</dbReference>
<feature type="domain" description="Nucleoside phosphorylase" evidence="6">
    <location>
        <begin position="2"/>
        <end position="223"/>
    </location>
</feature>
<evidence type="ECO:0000256" key="3">
    <source>
        <dbReference type="ARBA" id="ARBA00022605"/>
    </source>
</evidence>
<comment type="pathway">
    <text evidence="1">Amino-acid biosynthesis; L-methionine biosynthesis via salvage pathway; S-methyl-5-thio-alpha-D-ribose 1-phosphate from S-methyl-5'-thioadenosine (hydrolase route): step 1/2.</text>
</comment>
<evidence type="ECO:0000256" key="1">
    <source>
        <dbReference type="ARBA" id="ARBA00004945"/>
    </source>
</evidence>
<keyword evidence="3" id="KW-0028">Amino-acid biosynthesis</keyword>
<keyword evidence="8" id="KW-1185">Reference proteome</keyword>
<sequence length="229" mass="24829">MKIAIVAAMAEELAPFREVFSSTILWEKGKTKIEAVNPQLFLVQSGIGKANAAATSAWLCEKVQPDLMINTGSTGSFRKDFALGDVVYTNQFIYSDVDATGFDYAFGQVPQMPAGYPVAPKWLQVIETVLAQATIPAHQGLIVTADSFMSDQTSVAAIRQKFPEIIASDMESAAIAQIAHFYDIPVINLRGISDHVGEKAPDTFTDTLDLAATQAFKAVKALIDYYQIA</sequence>
<name>A0A1L8QTD4_9ENTE</name>
<dbReference type="Pfam" id="PF01048">
    <property type="entry name" value="PNP_UDP_1"/>
    <property type="match status" value="1"/>
</dbReference>
<dbReference type="STRING" id="328396.RU93_GL001976"/>
<dbReference type="SUPFAM" id="SSF53167">
    <property type="entry name" value="Purine and uridine phosphorylases"/>
    <property type="match status" value="1"/>
</dbReference>
<accession>A0A1L8QTD4</accession>
<evidence type="ECO:0000313" key="8">
    <source>
        <dbReference type="Proteomes" id="UP000182149"/>
    </source>
</evidence>
<evidence type="ECO:0000256" key="5">
    <source>
        <dbReference type="ARBA" id="ARBA00023167"/>
    </source>
</evidence>
<dbReference type="GO" id="GO:0009164">
    <property type="term" value="P:nucleoside catabolic process"/>
    <property type="evidence" value="ECO:0007669"/>
    <property type="project" value="InterPro"/>
</dbReference>
<dbReference type="AlphaFoldDB" id="A0A1L8QTD4"/>
<keyword evidence="5" id="KW-0486">Methionine biosynthesis</keyword>
<dbReference type="InterPro" id="IPR010049">
    <property type="entry name" value="MTA_SAH_Nsdase"/>
</dbReference>
<evidence type="ECO:0000313" key="7">
    <source>
        <dbReference type="EMBL" id="OJG10763.1"/>
    </source>
</evidence>
<dbReference type="UniPathway" id="UPA00904">
    <property type="reaction ID" value="UER00871"/>
</dbReference>
<dbReference type="Gene3D" id="3.40.50.1580">
    <property type="entry name" value="Nucleoside phosphorylase domain"/>
    <property type="match status" value="1"/>
</dbReference>
<dbReference type="NCBIfam" id="TIGR01704">
    <property type="entry name" value="MTA_SAH-Nsdase"/>
    <property type="match status" value="1"/>
</dbReference>
<comment type="caution">
    <text evidence="7">The sequence shown here is derived from an EMBL/GenBank/DDBJ whole genome shotgun (WGS) entry which is preliminary data.</text>
</comment>
<proteinExistence type="predicted"/>
<gene>
    <name evidence="7" type="ORF">RU93_GL001976</name>
</gene>
<dbReference type="GO" id="GO:0008930">
    <property type="term" value="F:methylthioadenosine nucleosidase activity"/>
    <property type="evidence" value="ECO:0007669"/>
    <property type="project" value="InterPro"/>
</dbReference>
<dbReference type="InterPro" id="IPR000845">
    <property type="entry name" value="Nucleoside_phosphorylase_d"/>
</dbReference>
<dbReference type="GO" id="GO:0019509">
    <property type="term" value="P:L-methionine salvage from methylthioadenosine"/>
    <property type="evidence" value="ECO:0007669"/>
    <property type="project" value="UniProtKB-UniPathway"/>
</dbReference>
<dbReference type="GO" id="GO:0019284">
    <property type="term" value="P:L-methionine salvage from S-adenosylmethionine"/>
    <property type="evidence" value="ECO:0007669"/>
    <property type="project" value="TreeGrafter"/>
</dbReference>
<dbReference type="EC" id="3.2.2.9" evidence="2"/>
<dbReference type="InterPro" id="IPR035994">
    <property type="entry name" value="Nucleoside_phosphorylase_sf"/>
</dbReference>
<evidence type="ECO:0000256" key="2">
    <source>
        <dbReference type="ARBA" id="ARBA00011974"/>
    </source>
</evidence>
<dbReference type="PANTHER" id="PTHR46832:SF1">
    <property type="entry name" value="5'-METHYLTHIOADENOSINE_S-ADENOSYLHOMOCYSTEINE NUCLEOSIDASE"/>
    <property type="match status" value="1"/>
</dbReference>
<protein>
    <recommendedName>
        <fullName evidence="2">adenosylhomocysteine nucleosidase</fullName>
        <ecNumber evidence="2">3.2.2.9</ecNumber>
    </recommendedName>
</protein>
<reference evidence="7 8" key="1">
    <citation type="submission" date="2014-12" db="EMBL/GenBank/DDBJ databases">
        <title>Draft genome sequences of 29 type strains of Enterococci.</title>
        <authorList>
            <person name="Zhong Z."/>
            <person name="Sun Z."/>
            <person name="Liu W."/>
            <person name="Zhang W."/>
            <person name="Zhang H."/>
        </authorList>
    </citation>
    <scope>NUCLEOTIDE SEQUENCE [LARGE SCALE GENOMIC DNA]</scope>
    <source>
        <strain evidence="7 8">DSM 17690</strain>
    </source>
</reference>